<dbReference type="Pfam" id="PF00356">
    <property type="entry name" value="LacI"/>
    <property type="match status" value="1"/>
</dbReference>
<dbReference type="InterPro" id="IPR010982">
    <property type="entry name" value="Lambda_DNA-bd_dom_sf"/>
</dbReference>
<dbReference type="GO" id="GO:0003700">
    <property type="term" value="F:DNA-binding transcription factor activity"/>
    <property type="evidence" value="ECO:0007669"/>
    <property type="project" value="TreeGrafter"/>
</dbReference>
<evidence type="ECO:0000256" key="3">
    <source>
        <dbReference type="ARBA" id="ARBA00023125"/>
    </source>
</evidence>
<dbReference type="PANTHER" id="PTHR30146:SF151">
    <property type="entry name" value="HTH-TYPE TRANSCRIPTIONAL REPRESSOR CYTR"/>
    <property type="match status" value="1"/>
</dbReference>
<keyword evidence="1" id="KW-0678">Repressor</keyword>
<dbReference type="Pfam" id="PF00532">
    <property type="entry name" value="Peripla_BP_1"/>
    <property type="match status" value="1"/>
</dbReference>
<dbReference type="SUPFAM" id="SSF53822">
    <property type="entry name" value="Periplasmic binding protein-like I"/>
    <property type="match status" value="1"/>
</dbReference>
<dbReference type="Proteomes" id="UP000271468">
    <property type="component" value="Unassembled WGS sequence"/>
</dbReference>
<keyword evidence="4" id="KW-0804">Transcription</keyword>
<gene>
    <name evidence="6" type="ORF">ALQ65_04509</name>
</gene>
<dbReference type="InterPro" id="IPR001761">
    <property type="entry name" value="Peripla_BP/Lac1_sug-bd_dom"/>
</dbReference>
<dbReference type="PROSITE" id="PS00356">
    <property type="entry name" value="HTH_LACI_1"/>
    <property type="match status" value="1"/>
</dbReference>
<sequence>MPRMTSVKDVARLAGVSLMTVSRALNNPEKLSPETYQRVRSAIDELQFVPSLSARRIRGDNLQTRTIGVFALDTATTPFAVELLLSIEQTAQQAGWNVFILNLLSNPPTDQNIDLMLSHRPDGLIFSAMGLREVNIPQRLKSKPLVLANCVADDSSLVSYVPDDETGQYRALHHAFSQGYRRPLFINLPKQSLAWEIRQTGMQRACLAFGLAPDERMQYNLSEHDAYWETAAILERHMVDGRPQFDILVCGNDRIAFCAYQLLLGQGLKIPADVAVLGYDNMIGIAELFIPALTTVQLPYYEIGRNAARHLIEGLDVSGTQPVDCPLVVRESL</sequence>
<dbReference type="PANTHER" id="PTHR30146">
    <property type="entry name" value="LACI-RELATED TRANSCRIPTIONAL REPRESSOR"/>
    <property type="match status" value="1"/>
</dbReference>
<keyword evidence="2" id="KW-0805">Transcription regulation</keyword>
<dbReference type="SUPFAM" id="SSF47413">
    <property type="entry name" value="lambda repressor-like DNA-binding domains"/>
    <property type="match status" value="1"/>
</dbReference>
<dbReference type="EMBL" id="RBOV01000059">
    <property type="protein sequence ID" value="RMN14253.1"/>
    <property type="molecule type" value="Genomic_DNA"/>
</dbReference>
<comment type="caution">
    <text evidence="6">The sequence shown here is derived from an EMBL/GenBank/DDBJ whole genome shotgun (WGS) entry which is preliminary data.</text>
</comment>
<dbReference type="CDD" id="cd06288">
    <property type="entry name" value="PBP1_sucrose_transcription_regulator"/>
    <property type="match status" value="1"/>
</dbReference>
<evidence type="ECO:0000256" key="4">
    <source>
        <dbReference type="ARBA" id="ARBA00023163"/>
    </source>
</evidence>
<dbReference type="AlphaFoldDB" id="A0A3M3JU83"/>
<evidence type="ECO:0000259" key="5">
    <source>
        <dbReference type="PROSITE" id="PS50932"/>
    </source>
</evidence>
<dbReference type="Gene3D" id="1.10.260.40">
    <property type="entry name" value="lambda repressor-like DNA-binding domains"/>
    <property type="match status" value="1"/>
</dbReference>
<organism evidence="6 7">
    <name type="scientific">Pseudomonas syringae pv. coriandricola</name>
    <dbReference type="NCBI Taxonomy" id="264453"/>
    <lineage>
        <taxon>Bacteria</taxon>
        <taxon>Pseudomonadati</taxon>
        <taxon>Pseudomonadota</taxon>
        <taxon>Gammaproteobacteria</taxon>
        <taxon>Pseudomonadales</taxon>
        <taxon>Pseudomonadaceae</taxon>
        <taxon>Pseudomonas</taxon>
    </lineage>
</organism>
<evidence type="ECO:0000313" key="7">
    <source>
        <dbReference type="Proteomes" id="UP000271468"/>
    </source>
</evidence>
<dbReference type="PRINTS" id="PR00036">
    <property type="entry name" value="HTHLACI"/>
</dbReference>
<proteinExistence type="predicted"/>
<dbReference type="GO" id="GO:0000976">
    <property type="term" value="F:transcription cis-regulatory region binding"/>
    <property type="evidence" value="ECO:0007669"/>
    <property type="project" value="TreeGrafter"/>
</dbReference>
<dbReference type="SMART" id="SM00354">
    <property type="entry name" value="HTH_LACI"/>
    <property type="match status" value="1"/>
</dbReference>
<accession>A0A3M3JU83</accession>
<dbReference type="InterPro" id="IPR028082">
    <property type="entry name" value="Peripla_BP_I"/>
</dbReference>
<evidence type="ECO:0000256" key="2">
    <source>
        <dbReference type="ARBA" id="ARBA00023015"/>
    </source>
</evidence>
<dbReference type="PROSITE" id="PS50932">
    <property type="entry name" value="HTH_LACI_2"/>
    <property type="match status" value="1"/>
</dbReference>
<dbReference type="CDD" id="cd01392">
    <property type="entry name" value="HTH_LacI"/>
    <property type="match status" value="1"/>
</dbReference>
<keyword evidence="3" id="KW-0238">DNA-binding</keyword>
<feature type="domain" description="HTH lacI-type" evidence="5">
    <location>
        <begin position="5"/>
        <end position="59"/>
    </location>
</feature>
<dbReference type="Gene3D" id="3.40.50.2300">
    <property type="match status" value="2"/>
</dbReference>
<evidence type="ECO:0000256" key="1">
    <source>
        <dbReference type="ARBA" id="ARBA00022491"/>
    </source>
</evidence>
<protein>
    <submittedName>
        <fullName evidence="6">Transcriptional regulator, LacI family</fullName>
    </submittedName>
</protein>
<dbReference type="InterPro" id="IPR000843">
    <property type="entry name" value="HTH_LacI"/>
</dbReference>
<evidence type="ECO:0000313" key="6">
    <source>
        <dbReference type="EMBL" id="RMN14253.1"/>
    </source>
</evidence>
<name>A0A3M3JU83_9PSED</name>
<reference evidence="6 7" key="1">
    <citation type="submission" date="2018-08" db="EMBL/GenBank/DDBJ databases">
        <title>Recombination of ecologically and evolutionarily significant loci maintains genetic cohesion in the Pseudomonas syringae species complex.</title>
        <authorList>
            <person name="Dillon M."/>
            <person name="Thakur S."/>
            <person name="Almeida R.N.D."/>
            <person name="Weir B.S."/>
            <person name="Guttman D.S."/>
        </authorList>
    </citation>
    <scope>NUCLEOTIDE SEQUENCE [LARGE SCALE GENOMIC DNA]</scope>
    <source>
        <strain evidence="6 7">ICMP 12341</strain>
    </source>
</reference>